<gene>
    <name evidence="1" type="ORF">ALP36_03376</name>
</gene>
<evidence type="ECO:0000313" key="2">
    <source>
        <dbReference type="Proteomes" id="UP000274212"/>
    </source>
</evidence>
<dbReference type="EMBL" id="RBTT01000490">
    <property type="protein sequence ID" value="RMT99940.1"/>
    <property type="molecule type" value="Genomic_DNA"/>
</dbReference>
<dbReference type="Proteomes" id="UP000274212">
    <property type="component" value="Unassembled WGS sequence"/>
</dbReference>
<accession>A0A3M5QT30</accession>
<reference evidence="1 2" key="1">
    <citation type="submission" date="2018-08" db="EMBL/GenBank/DDBJ databases">
        <title>Recombination of ecologically and evolutionarily significant loci maintains genetic cohesion in the Pseudomonas syringae species complex.</title>
        <authorList>
            <person name="Dillon M."/>
            <person name="Thakur S."/>
            <person name="Almeida R.N.D."/>
            <person name="Weir B.S."/>
            <person name="Guttman D.S."/>
        </authorList>
    </citation>
    <scope>NUCLEOTIDE SEQUENCE [LARGE SCALE GENOMIC DNA]</scope>
    <source>
        <strain evidence="1 2">ICMP 9829</strain>
    </source>
</reference>
<proteinExistence type="predicted"/>
<name>A0A3M5QT30_9PSED</name>
<sequence length="192" mass="21961">MNRGLREIKRTKGKHDLLHVVTASKVMCKPIVEKGLHVIEVITKDPNNDFEYRILIILDSESDYFSPVEFSKVGTHLANKGLIDEIVALEPATQKELLGNIAICALFELTNTFNTDIKHNINKSFAEFASQDYQTIAKYLTEMDNLFEQTEDEDTFLKVVELSIEEQSLLALEHDIIYPEILNSYQADKKLK</sequence>
<organism evidence="1 2">
    <name type="scientific">Pseudomonas syringae pv. coriandricola</name>
    <dbReference type="NCBI Taxonomy" id="264453"/>
    <lineage>
        <taxon>Bacteria</taxon>
        <taxon>Pseudomonadati</taxon>
        <taxon>Pseudomonadota</taxon>
        <taxon>Gammaproteobacteria</taxon>
        <taxon>Pseudomonadales</taxon>
        <taxon>Pseudomonadaceae</taxon>
        <taxon>Pseudomonas</taxon>
    </lineage>
</organism>
<protein>
    <submittedName>
        <fullName evidence="1">Uncharacterized protein</fullName>
    </submittedName>
</protein>
<dbReference type="AlphaFoldDB" id="A0A3M5QT30"/>
<evidence type="ECO:0000313" key="1">
    <source>
        <dbReference type="EMBL" id="RMT99940.1"/>
    </source>
</evidence>
<comment type="caution">
    <text evidence="1">The sequence shown here is derived from an EMBL/GenBank/DDBJ whole genome shotgun (WGS) entry which is preliminary data.</text>
</comment>